<keyword evidence="3" id="KW-1185">Reference proteome</keyword>
<dbReference type="InterPro" id="IPR036249">
    <property type="entry name" value="Thioredoxin-like_sf"/>
</dbReference>
<dbReference type="PANTHER" id="PTHR47353:SF1">
    <property type="entry name" value="THIOREDOXIN-LIKE PROTEIN HCF164, CHLOROPLASTIC"/>
    <property type="match status" value="1"/>
</dbReference>
<reference evidence="2 3" key="1">
    <citation type="submission" date="2020-10" db="EMBL/GenBank/DDBJ databases">
        <authorList>
            <person name="Castelo-Branco R."/>
            <person name="Eusebio N."/>
            <person name="Adriana R."/>
            <person name="Vieira A."/>
            <person name="Brugerolle De Fraissinette N."/>
            <person name="Rezende De Castro R."/>
            <person name="Schneider M.P."/>
            <person name="Vasconcelos V."/>
            <person name="Leao P.N."/>
        </authorList>
    </citation>
    <scope>NUCLEOTIDE SEQUENCE [LARGE SCALE GENOMIC DNA]</scope>
    <source>
        <strain evidence="2 3">LEGE 00031</strain>
    </source>
</reference>
<dbReference type="InterPro" id="IPR044241">
    <property type="entry name" value="TxlA/HCF164"/>
</dbReference>
<comment type="caution">
    <text evidence="2">The sequence shown here is derived from an EMBL/GenBank/DDBJ whole genome shotgun (WGS) entry which is preliminary data.</text>
</comment>
<evidence type="ECO:0000313" key="2">
    <source>
        <dbReference type="EMBL" id="MBE9253391.1"/>
    </source>
</evidence>
<name>A0ABR9VQQ3_9SYNC</name>
<dbReference type="Pfam" id="PF00085">
    <property type="entry name" value="Thioredoxin"/>
    <property type="match status" value="1"/>
</dbReference>
<accession>A0ABR9VQQ3</accession>
<dbReference type="EMBL" id="JADEVV010000012">
    <property type="protein sequence ID" value="MBE9253391.1"/>
    <property type="molecule type" value="Genomic_DNA"/>
</dbReference>
<dbReference type="PANTHER" id="PTHR47353">
    <property type="entry name" value="THIOREDOXIN-LIKE PROTEIN HCF164, CHLOROPLASTIC"/>
    <property type="match status" value="1"/>
</dbReference>
<dbReference type="Proteomes" id="UP000658720">
    <property type="component" value="Unassembled WGS sequence"/>
</dbReference>
<dbReference type="Gene3D" id="3.40.30.10">
    <property type="entry name" value="Glutaredoxin"/>
    <property type="match status" value="1"/>
</dbReference>
<gene>
    <name evidence="2" type="ORF">IQ217_05840</name>
</gene>
<dbReference type="SUPFAM" id="SSF52833">
    <property type="entry name" value="Thioredoxin-like"/>
    <property type="match status" value="1"/>
</dbReference>
<dbReference type="InterPro" id="IPR013766">
    <property type="entry name" value="Thioredoxin_domain"/>
</dbReference>
<evidence type="ECO:0000313" key="3">
    <source>
        <dbReference type="Proteomes" id="UP000658720"/>
    </source>
</evidence>
<dbReference type="PROSITE" id="PS51352">
    <property type="entry name" value="THIOREDOXIN_2"/>
    <property type="match status" value="1"/>
</dbReference>
<protein>
    <submittedName>
        <fullName evidence="2">Thioredoxin family protein</fullName>
    </submittedName>
</protein>
<sequence length="162" mass="17232">MQTAPSFLTSTLAIAFLGGALGMASVSLSSPQVSVAQMMQTQAPKPLAPSLQGKPVVVDIYATWCPGCQTIAPTLSQLKKQYQGKVNFVVLDVSDKNTTKMAETKAKQLGLTTFFDANKTQTATVAIIDPATGMVIQQFRKNANASDYTKVIDGAISRMAKK</sequence>
<organism evidence="2 3">
    <name type="scientific">Synechocystis salina LEGE 00031</name>
    <dbReference type="NCBI Taxonomy" id="1828736"/>
    <lineage>
        <taxon>Bacteria</taxon>
        <taxon>Bacillati</taxon>
        <taxon>Cyanobacteriota</taxon>
        <taxon>Cyanophyceae</taxon>
        <taxon>Synechococcales</taxon>
        <taxon>Merismopediaceae</taxon>
        <taxon>Synechocystis</taxon>
    </lineage>
</organism>
<dbReference type="RefSeq" id="WP_190598554.1">
    <property type="nucleotide sequence ID" value="NZ_JADEVV010000012.1"/>
</dbReference>
<evidence type="ECO:0000259" key="1">
    <source>
        <dbReference type="PROSITE" id="PS51352"/>
    </source>
</evidence>
<feature type="domain" description="Thioredoxin" evidence="1">
    <location>
        <begin position="1"/>
        <end position="157"/>
    </location>
</feature>
<proteinExistence type="predicted"/>